<dbReference type="HOGENOM" id="CLU_024455_0_0_1"/>
<dbReference type="Proteomes" id="UP000027195">
    <property type="component" value="Unassembled WGS sequence"/>
</dbReference>
<sequence length="481" mass="51900">MVSNNYMQAYQGFYQPPYPQMQMQTQAHAQTYSGYPSVTPEGYTLSSTYTPSSFNTQPTPNLLSLPASRPPPPQRPQRPHVSNGNTNSNPRGNGNSAFRCTYEKCTYMGNTKKDLMFHRMDHHLIYPEGWQHRKKEAKPTPAIPIPGTNIVLDTPDAIQKWIEERKRKWPSKQRIEEKEKERAEAIARGEISAEPRRKRQRRDDGEGGGGSGRFSSRGRGRGRGRGGRGMSDVGRGAGIRGRGYGRGGARGGHAAPQALQDMEDDTPYSDSSSSSSSSSSNSGSDESDGEEEEKEAPPLAKAATKPAAADSGSNSDSDSDSGSGSDMDPVKDAISSKTLALPLSPPVDSHEPPATEPDEEARSTVTADDTDQKHPPQPIQSLQPPSHRRPLQPRAPPRNPFAPTARPSLLRALLAPDIRATVSNLSQSIRFLVANDFLRGVERWAGEAEEVKRAGEMVVEVGGEGGAGKVDGGGGAENAKV</sequence>
<name>A0A067MBD2_BOTB1</name>
<dbReference type="GO" id="GO:0000492">
    <property type="term" value="P:box C/D snoRNP assembly"/>
    <property type="evidence" value="ECO:0007669"/>
    <property type="project" value="TreeGrafter"/>
</dbReference>
<keyword evidence="4" id="KW-1185">Reference proteome</keyword>
<dbReference type="InterPro" id="IPR039136">
    <property type="entry name" value="NUFIP1-like"/>
</dbReference>
<feature type="region of interest" description="Disordered" evidence="1">
    <location>
        <begin position="44"/>
        <end position="96"/>
    </location>
</feature>
<evidence type="ECO:0000259" key="2">
    <source>
        <dbReference type="Pfam" id="PF10453"/>
    </source>
</evidence>
<protein>
    <recommendedName>
        <fullName evidence="2">FMR1-interacting protein 1 conserved domain-containing protein</fullName>
    </recommendedName>
</protein>
<dbReference type="InParanoid" id="A0A067MBD2"/>
<dbReference type="Pfam" id="PF10453">
    <property type="entry name" value="NUFIP1"/>
    <property type="match status" value="1"/>
</dbReference>
<dbReference type="OrthoDB" id="273070at2759"/>
<feature type="compositionally biased region" description="Low complexity" evidence="1">
    <location>
        <begin position="297"/>
        <end position="326"/>
    </location>
</feature>
<dbReference type="PANTHER" id="PTHR13309">
    <property type="entry name" value="NUCLEAR FRAGILE X MENTAL RETARDATION PROTEIN INTERACTING PROTEIN 1"/>
    <property type="match status" value="1"/>
</dbReference>
<feature type="compositionally biased region" description="Basic residues" evidence="1">
    <location>
        <begin position="216"/>
        <end position="226"/>
    </location>
</feature>
<feature type="region of interest" description="Disordered" evidence="1">
    <location>
        <begin position="462"/>
        <end position="481"/>
    </location>
</feature>
<dbReference type="STRING" id="930990.A0A067MBD2"/>
<dbReference type="PANTHER" id="PTHR13309:SF0">
    <property type="entry name" value="FMR1-INTERACTING PROTEIN NUFIP1"/>
    <property type="match status" value="1"/>
</dbReference>
<evidence type="ECO:0000313" key="4">
    <source>
        <dbReference type="Proteomes" id="UP000027195"/>
    </source>
</evidence>
<dbReference type="EMBL" id="KL198047">
    <property type="protein sequence ID" value="KDQ12844.1"/>
    <property type="molecule type" value="Genomic_DNA"/>
</dbReference>
<gene>
    <name evidence="3" type="ORF">BOTBODRAFT_33990</name>
</gene>
<feature type="compositionally biased region" description="Polar residues" evidence="1">
    <location>
        <begin position="44"/>
        <end position="62"/>
    </location>
</feature>
<proteinExistence type="predicted"/>
<dbReference type="InterPro" id="IPR019496">
    <property type="entry name" value="NUFIP1_cons_dom"/>
</dbReference>
<dbReference type="GO" id="GO:0003723">
    <property type="term" value="F:RNA binding"/>
    <property type="evidence" value="ECO:0007669"/>
    <property type="project" value="InterPro"/>
</dbReference>
<dbReference type="AlphaFoldDB" id="A0A067MBD2"/>
<reference evidence="4" key="1">
    <citation type="journal article" date="2014" name="Proc. Natl. Acad. Sci. U.S.A.">
        <title>Extensive sampling of basidiomycete genomes demonstrates inadequacy of the white-rot/brown-rot paradigm for wood decay fungi.</title>
        <authorList>
            <person name="Riley R."/>
            <person name="Salamov A.A."/>
            <person name="Brown D.W."/>
            <person name="Nagy L.G."/>
            <person name="Floudas D."/>
            <person name="Held B.W."/>
            <person name="Levasseur A."/>
            <person name="Lombard V."/>
            <person name="Morin E."/>
            <person name="Otillar R."/>
            <person name="Lindquist E.A."/>
            <person name="Sun H."/>
            <person name="LaButti K.M."/>
            <person name="Schmutz J."/>
            <person name="Jabbour D."/>
            <person name="Luo H."/>
            <person name="Baker S.E."/>
            <person name="Pisabarro A.G."/>
            <person name="Walton J.D."/>
            <person name="Blanchette R.A."/>
            <person name="Henrissat B."/>
            <person name="Martin F."/>
            <person name="Cullen D."/>
            <person name="Hibbett D.S."/>
            <person name="Grigoriev I.V."/>
        </authorList>
    </citation>
    <scope>NUCLEOTIDE SEQUENCE [LARGE SCALE GENOMIC DNA]</scope>
    <source>
        <strain evidence="4">FD-172 SS1</strain>
    </source>
</reference>
<feature type="compositionally biased region" description="Low complexity" evidence="1">
    <location>
        <begin position="269"/>
        <end position="284"/>
    </location>
</feature>
<feature type="compositionally biased region" description="Acidic residues" evidence="1">
    <location>
        <begin position="285"/>
        <end position="294"/>
    </location>
</feature>
<feature type="compositionally biased region" description="Gly residues" evidence="1">
    <location>
        <begin position="235"/>
        <end position="251"/>
    </location>
</feature>
<evidence type="ECO:0000313" key="3">
    <source>
        <dbReference type="EMBL" id="KDQ12844.1"/>
    </source>
</evidence>
<accession>A0A067MBD2</accession>
<feature type="region of interest" description="Disordered" evidence="1">
    <location>
        <begin position="167"/>
        <end position="404"/>
    </location>
</feature>
<evidence type="ECO:0000256" key="1">
    <source>
        <dbReference type="SAM" id="MobiDB-lite"/>
    </source>
</evidence>
<dbReference type="GO" id="GO:0005634">
    <property type="term" value="C:nucleus"/>
    <property type="evidence" value="ECO:0007669"/>
    <property type="project" value="TreeGrafter"/>
</dbReference>
<feature type="compositionally biased region" description="Basic and acidic residues" evidence="1">
    <location>
        <begin position="173"/>
        <end position="205"/>
    </location>
</feature>
<feature type="domain" description="FMR1-interacting protein 1 conserved" evidence="2">
    <location>
        <begin position="141"/>
        <end position="190"/>
    </location>
</feature>
<organism evidence="3 4">
    <name type="scientific">Botryobasidium botryosum (strain FD-172 SS1)</name>
    <dbReference type="NCBI Taxonomy" id="930990"/>
    <lineage>
        <taxon>Eukaryota</taxon>
        <taxon>Fungi</taxon>
        <taxon>Dikarya</taxon>
        <taxon>Basidiomycota</taxon>
        <taxon>Agaricomycotina</taxon>
        <taxon>Agaricomycetes</taxon>
        <taxon>Cantharellales</taxon>
        <taxon>Botryobasidiaceae</taxon>
        <taxon>Botryobasidium</taxon>
    </lineage>
</organism>
<feature type="compositionally biased region" description="Polar residues" evidence="1">
    <location>
        <begin position="80"/>
        <end position="96"/>
    </location>
</feature>